<keyword evidence="2" id="KW-1185">Reference proteome</keyword>
<sequence>MTNMTNMTAKATAKWLRKERTKEGVPSLNANNCETAVCVYGTKIVWCNDNPNEKILPSLVNVAEGAQVILDLCKKKNNGVLGDLNHNDYWRVRVAGGHECYLQAGPEQPIKPDHS</sequence>
<name>A0ABR4JJ57_9EURO</name>
<dbReference type="EMBL" id="JBFXLU010000125">
    <property type="protein sequence ID" value="KAL2840063.1"/>
    <property type="molecule type" value="Genomic_DNA"/>
</dbReference>
<protein>
    <submittedName>
        <fullName evidence="1">Uncharacterized protein</fullName>
    </submittedName>
</protein>
<evidence type="ECO:0000313" key="1">
    <source>
        <dbReference type="EMBL" id="KAL2840063.1"/>
    </source>
</evidence>
<organism evidence="1 2">
    <name type="scientific">Aspergillus pseudoustus</name>
    <dbReference type="NCBI Taxonomy" id="1810923"/>
    <lineage>
        <taxon>Eukaryota</taxon>
        <taxon>Fungi</taxon>
        <taxon>Dikarya</taxon>
        <taxon>Ascomycota</taxon>
        <taxon>Pezizomycotina</taxon>
        <taxon>Eurotiomycetes</taxon>
        <taxon>Eurotiomycetidae</taxon>
        <taxon>Eurotiales</taxon>
        <taxon>Aspergillaceae</taxon>
        <taxon>Aspergillus</taxon>
        <taxon>Aspergillus subgen. Nidulantes</taxon>
    </lineage>
</organism>
<dbReference type="Proteomes" id="UP001610446">
    <property type="component" value="Unassembled WGS sequence"/>
</dbReference>
<reference evidence="1 2" key="1">
    <citation type="submission" date="2024-07" db="EMBL/GenBank/DDBJ databases">
        <title>Section-level genome sequencing and comparative genomics of Aspergillus sections Usti and Cavernicolus.</title>
        <authorList>
            <consortium name="Lawrence Berkeley National Laboratory"/>
            <person name="Nybo J.L."/>
            <person name="Vesth T.C."/>
            <person name="Theobald S."/>
            <person name="Frisvad J.C."/>
            <person name="Larsen T.O."/>
            <person name="Kjaerboelling I."/>
            <person name="Rothschild-Mancinelli K."/>
            <person name="Lyhne E.K."/>
            <person name="Kogle M.E."/>
            <person name="Barry K."/>
            <person name="Clum A."/>
            <person name="Na H."/>
            <person name="Ledsgaard L."/>
            <person name="Lin J."/>
            <person name="Lipzen A."/>
            <person name="Kuo A."/>
            <person name="Riley R."/>
            <person name="Mondo S."/>
            <person name="Labutti K."/>
            <person name="Haridas S."/>
            <person name="Pangalinan J."/>
            <person name="Salamov A.A."/>
            <person name="Simmons B.A."/>
            <person name="Magnuson J.K."/>
            <person name="Chen J."/>
            <person name="Drula E."/>
            <person name="Henrissat B."/>
            <person name="Wiebenga A."/>
            <person name="Lubbers R.J."/>
            <person name="Gomes A.C."/>
            <person name="Makela M.R."/>
            <person name="Stajich J."/>
            <person name="Grigoriev I.V."/>
            <person name="Mortensen U.H."/>
            <person name="De Vries R.P."/>
            <person name="Baker S.E."/>
            <person name="Andersen M.R."/>
        </authorList>
    </citation>
    <scope>NUCLEOTIDE SEQUENCE [LARGE SCALE GENOMIC DNA]</scope>
    <source>
        <strain evidence="1 2">CBS 123904</strain>
    </source>
</reference>
<dbReference type="PANTHER" id="PTHR35605">
    <property type="entry name" value="ECP2 EFFECTOR PROTEIN DOMAIN-CONTAINING PROTEIN-RELATED"/>
    <property type="match status" value="1"/>
</dbReference>
<comment type="caution">
    <text evidence="1">The sequence shown here is derived from an EMBL/GenBank/DDBJ whole genome shotgun (WGS) entry which is preliminary data.</text>
</comment>
<dbReference type="PANTHER" id="PTHR35605:SF1">
    <property type="entry name" value="ECP2 EFFECTOR PROTEIN DOMAIN-CONTAINING PROTEIN-RELATED"/>
    <property type="match status" value="1"/>
</dbReference>
<accession>A0ABR4JJ57</accession>
<gene>
    <name evidence="1" type="ORF">BJY01DRAFT_250189</name>
</gene>
<proteinExistence type="predicted"/>
<evidence type="ECO:0000313" key="2">
    <source>
        <dbReference type="Proteomes" id="UP001610446"/>
    </source>
</evidence>